<proteinExistence type="predicted"/>
<accession>A0A9P5Y330</accession>
<feature type="compositionally biased region" description="Low complexity" evidence="4">
    <location>
        <begin position="31"/>
        <end position="40"/>
    </location>
</feature>
<evidence type="ECO:0000256" key="3">
    <source>
        <dbReference type="ARBA" id="ARBA00022691"/>
    </source>
</evidence>
<keyword evidence="1" id="KW-0489">Methyltransferase</keyword>
<feature type="compositionally biased region" description="Pro residues" evidence="4">
    <location>
        <begin position="695"/>
        <end position="709"/>
    </location>
</feature>
<dbReference type="InterPro" id="IPR016461">
    <property type="entry name" value="COMT-like"/>
</dbReference>
<dbReference type="GO" id="GO:0032259">
    <property type="term" value="P:methylation"/>
    <property type="evidence" value="ECO:0007669"/>
    <property type="project" value="UniProtKB-KW"/>
</dbReference>
<evidence type="ECO:0000256" key="2">
    <source>
        <dbReference type="ARBA" id="ARBA00022679"/>
    </source>
</evidence>
<evidence type="ECO:0000256" key="1">
    <source>
        <dbReference type="ARBA" id="ARBA00022603"/>
    </source>
</evidence>
<feature type="compositionally biased region" description="Basic residues" evidence="4">
    <location>
        <begin position="757"/>
        <end position="771"/>
    </location>
</feature>
<dbReference type="SUPFAM" id="SSF53335">
    <property type="entry name" value="S-adenosyl-L-methionine-dependent methyltransferases"/>
    <property type="match status" value="1"/>
</dbReference>
<feature type="region of interest" description="Disordered" evidence="4">
    <location>
        <begin position="888"/>
        <end position="945"/>
    </location>
</feature>
<dbReference type="PROSITE" id="PS51683">
    <property type="entry name" value="SAM_OMT_II"/>
    <property type="match status" value="1"/>
</dbReference>
<gene>
    <name evidence="6" type="ORF">BDZ94DRAFT_1309633</name>
</gene>
<dbReference type="Gene3D" id="1.10.10.10">
    <property type="entry name" value="Winged helix-like DNA-binding domain superfamily/Winged helix DNA-binding domain"/>
    <property type="match status" value="1"/>
</dbReference>
<evidence type="ECO:0000313" key="7">
    <source>
        <dbReference type="Proteomes" id="UP000807353"/>
    </source>
</evidence>
<dbReference type="GO" id="GO:0008171">
    <property type="term" value="F:O-methyltransferase activity"/>
    <property type="evidence" value="ECO:0007669"/>
    <property type="project" value="InterPro"/>
</dbReference>
<feature type="region of interest" description="Disordered" evidence="4">
    <location>
        <begin position="29"/>
        <end position="88"/>
    </location>
</feature>
<dbReference type="Proteomes" id="UP000807353">
    <property type="component" value="Unassembled WGS sequence"/>
</dbReference>
<feature type="compositionally biased region" description="Basic and acidic residues" evidence="4">
    <location>
        <begin position="904"/>
        <end position="914"/>
    </location>
</feature>
<feature type="domain" description="O-methyltransferase C-terminal" evidence="5">
    <location>
        <begin position="427"/>
        <end position="487"/>
    </location>
</feature>
<feature type="region of interest" description="Disordered" evidence="4">
    <location>
        <begin position="733"/>
        <end position="857"/>
    </location>
</feature>
<evidence type="ECO:0000313" key="6">
    <source>
        <dbReference type="EMBL" id="KAF9462557.1"/>
    </source>
</evidence>
<organism evidence="6 7">
    <name type="scientific">Collybia nuda</name>
    <dbReference type="NCBI Taxonomy" id="64659"/>
    <lineage>
        <taxon>Eukaryota</taxon>
        <taxon>Fungi</taxon>
        <taxon>Dikarya</taxon>
        <taxon>Basidiomycota</taxon>
        <taxon>Agaricomycotina</taxon>
        <taxon>Agaricomycetes</taxon>
        <taxon>Agaricomycetidae</taxon>
        <taxon>Agaricales</taxon>
        <taxon>Tricholomatineae</taxon>
        <taxon>Clitocybaceae</taxon>
        <taxon>Collybia</taxon>
    </lineage>
</organism>
<dbReference type="PANTHER" id="PTHR43712:SF2">
    <property type="entry name" value="O-METHYLTRANSFERASE CICE"/>
    <property type="match status" value="1"/>
</dbReference>
<evidence type="ECO:0000259" key="5">
    <source>
        <dbReference type="Pfam" id="PF00891"/>
    </source>
</evidence>
<keyword evidence="3" id="KW-0949">S-adenosyl-L-methionine</keyword>
<reference evidence="6" key="1">
    <citation type="submission" date="2020-11" db="EMBL/GenBank/DDBJ databases">
        <authorList>
            <consortium name="DOE Joint Genome Institute"/>
            <person name="Ahrendt S."/>
            <person name="Riley R."/>
            <person name="Andreopoulos W."/>
            <person name="Labutti K."/>
            <person name="Pangilinan J."/>
            <person name="Ruiz-Duenas F.J."/>
            <person name="Barrasa J.M."/>
            <person name="Sanchez-Garcia M."/>
            <person name="Camarero S."/>
            <person name="Miyauchi S."/>
            <person name="Serrano A."/>
            <person name="Linde D."/>
            <person name="Babiker R."/>
            <person name="Drula E."/>
            <person name="Ayuso-Fernandez I."/>
            <person name="Pacheco R."/>
            <person name="Padilla G."/>
            <person name="Ferreira P."/>
            <person name="Barriuso J."/>
            <person name="Kellner H."/>
            <person name="Castanera R."/>
            <person name="Alfaro M."/>
            <person name="Ramirez L."/>
            <person name="Pisabarro A.G."/>
            <person name="Kuo A."/>
            <person name="Tritt A."/>
            <person name="Lipzen A."/>
            <person name="He G."/>
            <person name="Yan M."/>
            <person name="Ng V."/>
            <person name="Cullen D."/>
            <person name="Martin F."/>
            <person name="Rosso M.-N."/>
            <person name="Henrissat B."/>
            <person name="Hibbett D."/>
            <person name="Martinez A.T."/>
            <person name="Grigoriev I.V."/>
        </authorList>
    </citation>
    <scope>NUCLEOTIDE SEQUENCE</scope>
    <source>
        <strain evidence="6">CBS 247.69</strain>
    </source>
</reference>
<evidence type="ECO:0000256" key="4">
    <source>
        <dbReference type="SAM" id="MobiDB-lite"/>
    </source>
</evidence>
<dbReference type="AlphaFoldDB" id="A0A9P5Y330"/>
<keyword evidence="2" id="KW-0808">Transferase</keyword>
<name>A0A9P5Y330_9AGAR</name>
<dbReference type="EMBL" id="MU150271">
    <property type="protein sequence ID" value="KAF9462557.1"/>
    <property type="molecule type" value="Genomic_DNA"/>
</dbReference>
<dbReference type="InterPro" id="IPR001077">
    <property type="entry name" value="COMT_C"/>
</dbReference>
<dbReference type="PANTHER" id="PTHR43712">
    <property type="entry name" value="PUTATIVE (AFU_ORTHOLOGUE AFUA_4G14580)-RELATED"/>
    <property type="match status" value="1"/>
</dbReference>
<keyword evidence="7" id="KW-1185">Reference proteome</keyword>
<sequence>MTFAVLRALHNIIGEALDDIQRVYDPQYVPSTHTSHSQSQCQDIHDVRGPQNGEHPPYASPPPSPSISSGVPPLDFPSLDTPYDPADPAEQLTGHPIVVVAIKKIVASTAQMASMVQLPFLSLFDASMGYHLPSCVRLLEASHTAEILREAGPTGLHVDMISEQTGVESTKLAHILRLLATHHILRERKPNVFTANRISSLLDSGKSVSQLRQWEKQDRPEMKYHDTNGIVALIGLNTDELQKSSAYLTEAYLLSRTDPPRVPFEFSFNTTAGYFAWLEGEGTVDIKQQNHDRIEMGPRYIDPVHKGSANPNIFRLERFGKAMSGTESWEAPGAVLTGFDWQSLPQGSVVVDVGGGIGSTSMLLANAFSRPHELLLRSLPPTPGNNEESDEAIDLSLQFVIQDREVVVEMGLKAWRARCPELLDSGTAKFQVHDFFSPQPIRNAAVFFLRVVLHDWPNAHARTILLRLREAATEATKLVLADFILPLACVDTSGDGLAGDDGVLDGVEGAESMLAPAPLLANLGKASAHAYSMDMTMQMMFNAQERTLREIVALTLSAGWKVVKVTRPAGSLFGHIVAVPVAIPIQNRARAGSGSALLEVPSATSRDGLTTDRTGVAAVDERDGMERARSRCGTPTFGSRMELPSVKATMAKFGGGIVRLRPGTLAKPAISKQAVAPTPPVKLKKKPSPLSFSPSPKPLPPSPQPPSSPRQPQASSPILARRMSHASLYRLHSPQGSISSLPTPISRDPPPSPLSPRHSHLPRPLVRRGSHAHLSQGDQARSSLTSPVPPSPSLPLHFALSPNRPTLSRRPSHAHLTQPPQLAPSAIPLRQFPTQESPPSRPPQLSSPIAPRHNGITRRFSYAQLPQASLRKRSGSILGPSINGGIGGGISMGSLLDSGGGEVSHLDRHEKPNDRPFSNSRDGAGTVLAAAARIERGVPPRAPSP</sequence>
<dbReference type="InterPro" id="IPR036388">
    <property type="entry name" value="WH-like_DNA-bd_sf"/>
</dbReference>
<feature type="region of interest" description="Disordered" evidence="4">
    <location>
        <begin position="669"/>
        <end position="717"/>
    </location>
</feature>
<comment type="caution">
    <text evidence="6">The sequence shown here is derived from an EMBL/GenBank/DDBJ whole genome shotgun (WGS) entry which is preliminary data.</text>
</comment>
<dbReference type="InterPro" id="IPR029063">
    <property type="entry name" value="SAM-dependent_MTases_sf"/>
</dbReference>
<dbReference type="OrthoDB" id="2410195at2759"/>
<protein>
    <recommendedName>
        <fullName evidence="5">O-methyltransferase C-terminal domain-containing protein</fullName>
    </recommendedName>
</protein>
<dbReference type="InterPro" id="IPR036390">
    <property type="entry name" value="WH_DNA-bd_sf"/>
</dbReference>
<dbReference type="Gene3D" id="3.40.50.150">
    <property type="entry name" value="Vaccinia Virus protein VP39"/>
    <property type="match status" value="1"/>
</dbReference>
<dbReference type="SUPFAM" id="SSF46785">
    <property type="entry name" value="Winged helix' DNA-binding domain"/>
    <property type="match status" value="1"/>
</dbReference>
<dbReference type="Pfam" id="PF00891">
    <property type="entry name" value="Methyltransf_2"/>
    <property type="match status" value="1"/>
</dbReference>